<proteinExistence type="predicted"/>
<evidence type="ECO:0000259" key="1">
    <source>
        <dbReference type="Pfam" id="PF20178"/>
    </source>
</evidence>
<organism evidence="2 3">
    <name type="scientific">Pseudomonas wadenswilerensis</name>
    <dbReference type="NCBI Taxonomy" id="1785161"/>
    <lineage>
        <taxon>Bacteria</taxon>
        <taxon>Pseudomonadati</taxon>
        <taxon>Pseudomonadota</taxon>
        <taxon>Gammaproteobacteria</taxon>
        <taxon>Pseudomonadales</taxon>
        <taxon>Pseudomonadaceae</taxon>
        <taxon>Pseudomonas</taxon>
    </lineage>
</organism>
<dbReference type="InterPro" id="IPR046673">
    <property type="entry name" value="ToxA_N"/>
</dbReference>
<gene>
    <name evidence="2" type="ORF">CCOS864_04692</name>
</gene>
<dbReference type="AlphaFoldDB" id="A0A380T6P7"/>
<keyword evidence="3" id="KW-1185">Reference proteome</keyword>
<name>A0A380T6P7_9PSED</name>
<sequence>MDLSRFFDAPGFSFDDNSLETILLELSSTTFQIKNQLESLPSLTDAAFDEFWKQARKPGTNPLSLFIQVTKLFFLDLRFVALRQPGQQSALAALEEQIFDPDEHVRLLALSIGGEALTLPLVFVIGESFEASSSSKLWLYSLQEGLQEQGSTRRFIDRMTLRLSKPVAEDPLVQPLPHGIRQRLAQGQAPRLTLVPLSDIPFRSQVDDIRQALREVPVQDLLQQRLATRLRQHRHAQLPEWLRFLEGEERTAYELRERAVAVCQQRVDEHLQGMASTEDYAAEQIADYLTQAMGLDVDVRRLRVGVRHVLDIVGEVLCGEREMTLVQWVISGGYHGRELQAQIIDSELAVQLTPGFIQAMIDQLDIRLSYREALQAVYFDGPGPQLMSEVVNARLALSALAARYQGLDGRAFDALEAARNHQGALSELGIEVGGVILDPFQLAFRDVFYLSYGQSDDQRFLLYAPGAPGGDLRVLRNARQLSLEIARWALTDQGQAYLLGQLSVDARPQFTQLLKQAQRLPGYWSRQTVTLERWPDAGWQELLSEIAFMKVNGVLEQLQFATPQWYIDAPLFQRQQLSNIDASLTLVQNAYQQINNIEPFADYAHRLVKERINTFAGAPGPEVDPDTVLVELEPGNVASLTRTVISGYDSSFNFADFAIITSTVGQDLSRLDRRFLDGYIRSARLGERYIQTIRSRLLDATDPHYRRRRLLHRELLRLQMRRAWLSETMAGRLTAVRSRWLENAVDELLDLEPAVVGGDRTSHKNGMFQFALSGRRVEGVYLFRNVVQGVVEDLVYTPEAPDGLFFRAPQALARQWDDPALQDYFYLRVSIRDQPIVGALIERFQRAGDGEAIILAAISDYKRITDLAREFDVMVERIVADVDEDTTSVAQRISGLLFEVAIGVAAILSVPFPPASLALSVVMTLRAFGQGVIAYLDGDRAAATKFFLTAGVGLVSLSGISGRLAKLVSGLSKGPSSPTVRLLKQLFSDLRPVGAKSIYSVNRALEEELKQFLEILEHKSMHMAIPV</sequence>
<dbReference type="RefSeq" id="WP_115088684.1">
    <property type="nucleotide sequence ID" value="NZ_CBCSFG010000003.1"/>
</dbReference>
<evidence type="ECO:0000313" key="2">
    <source>
        <dbReference type="EMBL" id="SUQ65221.1"/>
    </source>
</evidence>
<dbReference type="Pfam" id="PF20178">
    <property type="entry name" value="ToxA_N"/>
    <property type="match status" value="1"/>
</dbReference>
<dbReference type="Proteomes" id="UP000255177">
    <property type="component" value="Unassembled WGS sequence"/>
</dbReference>
<feature type="domain" description="Dermonecrotic toxin N-terminal" evidence="1">
    <location>
        <begin position="272"/>
        <end position="503"/>
    </location>
</feature>
<protein>
    <recommendedName>
        <fullName evidence="1">Dermonecrotic toxin N-terminal domain-containing protein</fullName>
    </recommendedName>
</protein>
<reference evidence="3" key="1">
    <citation type="submission" date="2018-07" db="EMBL/GenBank/DDBJ databases">
        <authorList>
            <person name="Blom J."/>
        </authorList>
    </citation>
    <scope>NUCLEOTIDE SEQUENCE [LARGE SCALE GENOMIC DNA]</scope>
    <source>
        <strain evidence="3">CCOS 864</strain>
    </source>
</reference>
<evidence type="ECO:0000313" key="3">
    <source>
        <dbReference type="Proteomes" id="UP000255177"/>
    </source>
</evidence>
<accession>A0A380T6P7</accession>
<dbReference type="EMBL" id="UIDD01000011">
    <property type="protein sequence ID" value="SUQ65221.1"/>
    <property type="molecule type" value="Genomic_DNA"/>
</dbReference>